<evidence type="ECO:0000256" key="4">
    <source>
        <dbReference type="ARBA" id="ARBA00023015"/>
    </source>
</evidence>
<dbReference type="GO" id="GO:1900376">
    <property type="term" value="P:regulation of secondary metabolite biosynthetic process"/>
    <property type="evidence" value="ECO:0007669"/>
    <property type="project" value="TreeGrafter"/>
</dbReference>
<comment type="cofactor">
    <cofactor evidence="7">
        <name>Zn(2+)</name>
        <dbReference type="ChEBI" id="CHEBI:29105"/>
    </cofactor>
    <text evidence="7">Binds 1 zinc ion per subunit.</text>
</comment>
<comment type="caution">
    <text evidence="9">The sequence shown here is derived from an EMBL/GenBank/DDBJ whole genome shotgun (WGS) entry which is preliminary data.</text>
</comment>
<comment type="cofactor">
    <cofactor evidence="8">
        <name>Mn(2+)</name>
        <dbReference type="ChEBI" id="CHEBI:29035"/>
    </cofactor>
    <cofactor evidence="8">
        <name>Fe(2+)</name>
        <dbReference type="ChEBI" id="CHEBI:29033"/>
    </cofactor>
    <text evidence="8">Binds 1 Mn(2+) or Fe(2+) ion per subunit.</text>
</comment>
<protein>
    <recommendedName>
        <fullName evidence="11">Ferric uptake regulation protein</fullName>
    </recommendedName>
</protein>
<dbReference type="Proteomes" id="UP000611500">
    <property type="component" value="Unassembled WGS sequence"/>
</dbReference>
<dbReference type="GO" id="GO:0008270">
    <property type="term" value="F:zinc ion binding"/>
    <property type="evidence" value="ECO:0007669"/>
    <property type="project" value="TreeGrafter"/>
</dbReference>
<proteinExistence type="inferred from homology"/>
<keyword evidence="10" id="KW-1185">Reference proteome</keyword>
<dbReference type="GO" id="GO:0003700">
    <property type="term" value="F:DNA-binding transcription factor activity"/>
    <property type="evidence" value="ECO:0007669"/>
    <property type="project" value="InterPro"/>
</dbReference>
<feature type="binding site" evidence="8">
    <location>
        <position position="115"/>
    </location>
    <ligand>
        <name>Fe cation</name>
        <dbReference type="ChEBI" id="CHEBI:24875"/>
    </ligand>
</feature>
<dbReference type="GO" id="GO:0005829">
    <property type="term" value="C:cytosol"/>
    <property type="evidence" value="ECO:0007669"/>
    <property type="project" value="TreeGrafter"/>
</dbReference>
<dbReference type="Gene3D" id="1.10.10.10">
    <property type="entry name" value="Winged helix-like DNA-binding domain superfamily/Winged helix DNA-binding domain"/>
    <property type="match status" value="1"/>
</dbReference>
<feature type="binding site" evidence="7">
    <location>
        <position position="83"/>
    </location>
    <ligand>
        <name>Zn(2+)</name>
        <dbReference type="ChEBI" id="CHEBI:29105"/>
    </ligand>
</feature>
<dbReference type="Gene3D" id="3.30.1490.190">
    <property type="match status" value="1"/>
</dbReference>
<feature type="binding site" evidence="7">
    <location>
        <position position="126"/>
    </location>
    <ligand>
        <name>Zn(2+)</name>
        <dbReference type="ChEBI" id="CHEBI:29105"/>
    </ligand>
</feature>
<evidence type="ECO:0000256" key="8">
    <source>
        <dbReference type="PIRSR" id="PIRSR602481-2"/>
    </source>
</evidence>
<keyword evidence="5" id="KW-0238">DNA-binding</keyword>
<dbReference type="GO" id="GO:0045892">
    <property type="term" value="P:negative regulation of DNA-templated transcription"/>
    <property type="evidence" value="ECO:0007669"/>
    <property type="project" value="TreeGrafter"/>
</dbReference>
<dbReference type="InterPro" id="IPR036388">
    <property type="entry name" value="WH-like_DNA-bd_sf"/>
</dbReference>
<evidence type="ECO:0000256" key="3">
    <source>
        <dbReference type="ARBA" id="ARBA00022833"/>
    </source>
</evidence>
<dbReference type="InterPro" id="IPR043135">
    <property type="entry name" value="Fur_C"/>
</dbReference>
<keyword evidence="8" id="KW-0408">Iron</keyword>
<evidence type="ECO:0000256" key="7">
    <source>
        <dbReference type="PIRSR" id="PIRSR602481-1"/>
    </source>
</evidence>
<evidence type="ECO:0000313" key="9">
    <source>
        <dbReference type="EMBL" id="GHG88087.1"/>
    </source>
</evidence>
<gene>
    <name evidence="9" type="ORF">GCM10010961_16830</name>
</gene>
<keyword evidence="7" id="KW-0479">Metal-binding</keyword>
<dbReference type="InterPro" id="IPR002481">
    <property type="entry name" value="FUR"/>
</dbReference>
<dbReference type="SUPFAM" id="SSF46785">
    <property type="entry name" value="Winged helix' DNA-binding domain"/>
    <property type="match status" value="1"/>
</dbReference>
<feature type="binding site" evidence="7">
    <location>
        <position position="86"/>
    </location>
    <ligand>
        <name>Zn(2+)</name>
        <dbReference type="ChEBI" id="CHEBI:29105"/>
    </ligand>
</feature>
<comment type="similarity">
    <text evidence="1">Belongs to the Fur family.</text>
</comment>
<evidence type="ECO:0000313" key="10">
    <source>
        <dbReference type="Proteomes" id="UP000611500"/>
    </source>
</evidence>
<evidence type="ECO:0000256" key="1">
    <source>
        <dbReference type="ARBA" id="ARBA00007957"/>
    </source>
</evidence>
<sequence length="169" mass="18218">MTTPGEQMQADVLAILRRRNLALSAYKVLEELRDAHPKIAPPAVYRALSSLMSKGQAHRVETLKAYVACQCKEHARASILSICENCGAIEEHLAGEVLEAVSHVVAETGFSSQHHVIEVHGICAACNARMPAPEGGGGRRLSAIADPMPPKLEAVCCPLPTARRAAWRH</sequence>
<evidence type="ECO:0000256" key="6">
    <source>
        <dbReference type="ARBA" id="ARBA00023163"/>
    </source>
</evidence>
<dbReference type="AlphaFoldDB" id="A0A8J3H7K3"/>
<evidence type="ECO:0000256" key="5">
    <source>
        <dbReference type="ARBA" id="ARBA00023125"/>
    </source>
</evidence>
<dbReference type="Pfam" id="PF01475">
    <property type="entry name" value="FUR"/>
    <property type="match status" value="1"/>
</dbReference>
<accession>A0A8J3H7K3</accession>
<organism evidence="9 10">
    <name type="scientific">Pseudodonghicola xiamenensis</name>
    <dbReference type="NCBI Taxonomy" id="337702"/>
    <lineage>
        <taxon>Bacteria</taxon>
        <taxon>Pseudomonadati</taxon>
        <taxon>Pseudomonadota</taxon>
        <taxon>Alphaproteobacteria</taxon>
        <taxon>Rhodobacterales</taxon>
        <taxon>Paracoccaceae</taxon>
        <taxon>Pseudodonghicola</taxon>
    </lineage>
</organism>
<keyword evidence="3 7" id="KW-0862">Zinc</keyword>
<name>A0A8J3H7K3_9RHOB</name>
<dbReference type="GO" id="GO:0000976">
    <property type="term" value="F:transcription cis-regulatory region binding"/>
    <property type="evidence" value="ECO:0007669"/>
    <property type="project" value="TreeGrafter"/>
</dbReference>
<keyword evidence="6" id="KW-0804">Transcription</keyword>
<dbReference type="PANTHER" id="PTHR33202:SF6">
    <property type="entry name" value="ZINC UPTAKE REGULATION PROTEIN"/>
    <property type="match status" value="1"/>
</dbReference>
<feature type="binding site" evidence="7">
    <location>
        <position position="123"/>
    </location>
    <ligand>
        <name>Zn(2+)</name>
        <dbReference type="ChEBI" id="CHEBI:29105"/>
    </ligand>
</feature>
<reference evidence="9" key="1">
    <citation type="journal article" date="2014" name="Int. J. Syst. Evol. Microbiol.">
        <title>Complete genome sequence of Corynebacterium casei LMG S-19264T (=DSM 44701T), isolated from a smear-ripened cheese.</title>
        <authorList>
            <consortium name="US DOE Joint Genome Institute (JGI-PGF)"/>
            <person name="Walter F."/>
            <person name="Albersmeier A."/>
            <person name="Kalinowski J."/>
            <person name="Ruckert C."/>
        </authorList>
    </citation>
    <scope>NUCLEOTIDE SEQUENCE</scope>
    <source>
        <strain evidence="9">CGMCC 1.7081</strain>
    </source>
</reference>
<dbReference type="PANTHER" id="PTHR33202">
    <property type="entry name" value="ZINC UPTAKE REGULATION PROTEIN"/>
    <property type="match status" value="1"/>
</dbReference>
<evidence type="ECO:0008006" key="11">
    <source>
        <dbReference type="Google" id="ProtNLM"/>
    </source>
</evidence>
<reference evidence="9" key="2">
    <citation type="submission" date="2020-09" db="EMBL/GenBank/DDBJ databases">
        <authorList>
            <person name="Sun Q."/>
            <person name="Zhou Y."/>
        </authorList>
    </citation>
    <scope>NUCLEOTIDE SEQUENCE</scope>
    <source>
        <strain evidence="9">CGMCC 1.7081</strain>
    </source>
</reference>
<keyword evidence="4" id="KW-0805">Transcription regulation</keyword>
<evidence type="ECO:0000256" key="2">
    <source>
        <dbReference type="ARBA" id="ARBA00022491"/>
    </source>
</evidence>
<dbReference type="RefSeq" id="WP_051312278.1">
    <property type="nucleotide sequence ID" value="NZ_BNAP01000005.1"/>
</dbReference>
<dbReference type="InterPro" id="IPR036390">
    <property type="entry name" value="WH_DNA-bd_sf"/>
</dbReference>
<keyword evidence="2" id="KW-0678">Repressor</keyword>
<dbReference type="EMBL" id="BNAP01000005">
    <property type="protein sequence ID" value="GHG88087.1"/>
    <property type="molecule type" value="Genomic_DNA"/>
</dbReference>